<feature type="compositionally biased region" description="Polar residues" evidence="6">
    <location>
        <begin position="138"/>
        <end position="154"/>
    </location>
</feature>
<comment type="function">
    <text evidence="3">Regulates mitochondrial small subunit maturation by controlling 15S rRNA 5'-end processing. Localizes to the 5' precursor of the 15S rRNA in a position that is subsequently occupied by mS47 in the mature yeast mtSSU. Uses structure and sequence-specific RNA recognition, binding to a single-stranded region of the precursor and specifically recognizing bases -6 to -1. The exchange of Ccm1 for mS47 is coupled to the irreversible removal of precursor rRNA that is accompanied by conformational changes of the mitoribosomal proteins uS5m and mS26. These conformational changes signal completion of 5'-end rRNA processing through protection of the mature 5'-end of the 15S rRNA and stabilization of mS47. The removal of the 5' precursor together with the dissociation of Ccm1 may be catalyzed by the 5'-3' exoribonuclease Pet127. Involved in the specific removal of group I introns in mitochondrial encoded transcripts.</text>
</comment>
<protein>
    <recommendedName>
        <fullName evidence="7">Pentatricopeptide repeat-containing protein-mitochondrial domain-containing protein</fullName>
    </recommendedName>
</protein>
<feature type="repeat" description="PPR" evidence="5">
    <location>
        <begin position="424"/>
        <end position="458"/>
    </location>
</feature>
<feature type="region of interest" description="Disordered" evidence="6">
    <location>
        <begin position="87"/>
        <end position="154"/>
    </location>
</feature>
<keyword evidence="9" id="KW-1185">Reference proteome</keyword>
<evidence type="ECO:0000256" key="4">
    <source>
        <dbReference type="ARBA" id="ARBA00044511"/>
    </source>
</evidence>
<dbReference type="STRING" id="694573.A0A194UT39"/>
<gene>
    <name evidence="8" type="ORF">VP1G_02255</name>
</gene>
<evidence type="ECO:0000259" key="7">
    <source>
        <dbReference type="Pfam" id="PF23276"/>
    </source>
</evidence>
<evidence type="ECO:0000256" key="6">
    <source>
        <dbReference type="SAM" id="MobiDB-lite"/>
    </source>
</evidence>
<proteinExistence type="inferred from homology"/>
<dbReference type="AlphaFoldDB" id="A0A194UT39"/>
<dbReference type="InterPro" id="IPR002885">
    <property type="entry name" value="PPR_rpt"/>
</dbReference>
<evidence type="ECO:0000256" key="2">
    <source>
        <dbReference type="ARBA" id="ARBA00022737"/>
    </source>
</evidence>
<dbReference type="PANTHER" id="PTHR47447:SF17">
    <property type="entry name" value="OS12G0638900 PROTEIN"/>
    <property type="match status" value="1"/>
</dbReference>
<dbReference type="NCBIfam" id="TIGR00756">
    <property type="entry name" value="PPR"/>
    <property type="match status" value="1"/>
</dbReference>
<dbReference type="Pfam" id="PF23276">
    <property type="entry name" value="TPR_24"/>
    <property type="match status" value="1"/>
</dbReference>
<sequence>MSSSRMTIDGLWRCLCPSVDRATLTRATSTRYRPQLIGKAASRRSLCARPRPVTLRPLSTTTCLRQDGVPSEEDAFGVLSDIVVGRQDETRRTNPDETRLPDERSFSTTTEAAEKPRDSSSTAVFGSPSDPKQPEGSPISTIPEQTRQQRGSSPVTVANLVGALNLEDVLPVATTEDIYEALRILRDRRKPKDRQTTTTLVKHLLATGTAPNTFIYETVLMAHAAPEGSADIVKALLQEMQAKMLPWSSTGYHAALRALAIHPDYLVRNTVIKEMRERWIETTPEGHQFIAIGLLRDEQYELALEKLDQMMRNKIPVEPWVYDIFIYVFGQLEFLDDALRLARHKLDSGSDVPVNIWYFLLDACSKEQNYEATAYIWSRVVKEGIVNPADGVALNALNMAAVYGDTELCTQIIEYLASRGTRLSRHHYEALIDAYAVQGNIEKALEVYCIMQAAGVEVNQSSAGSLSFALNRDPSLIDKCIQAMSGLKDNHIVPVAIFNAMLNEIVKARTENADDAFAKALDLYRRIREFVPTGPNLHTFRNLLWKCTRPELAQFFVGEMLAFNIKPNLAIHKHMYRIHVEFHGSSHRAKEYFFKLAPQFRMGKELSLGIRKAEVMDLSVKLIKRLIGERDPEAWRILEICERNGLGQDRFDALRAEVEAGRLGEVAAPPQSEFDGGESDPKERGSAQGVA</sequence>
<comment type="subunit">
    <text evidence="4">Binds to mitochondrial small subunit 15S rRNA.</text>
</comment>
<dbReference type="OrthoDB" id="747253at2759"/>
<evidence type="ECO:0000313" key="9">
    <source>
        <dbReference type="Proteomes" id="UP000078576"/>
    </source>
</evidence>
<dbReference type="InterPro" id="IPR057027">
    <property type="entry name" value="TPR_mt"/>
</dbReference>
<dbReference type="Proteomes" id="UP000078576">
    <property type="component" value="Unassembled WGS sequence"/>
</dbReference>
<dbReference type="PANTHER" id="PTHR47447">
    <property type="entry name" value="OS03G0856100 PROTEIN"/>
    <property type="match status" value="1"/>
</dbReference>
<evidence type="ECO:0000313" key="8">
    <source>
        <dbReference type="EMBL" id="KUI54786.1"/>
    </source>
</evidence>
<evidence type="ECO:0000256" key="5">
    <source>
        <dbReference type="PROSITE-ProRule" id="PRU00708"/>
    </source>
</evidence>
<dbReference type="EMBL" id="KN714676">
    <property type="protein sequence ID" value="KUI54786.1"/>
    <property type="molecule type" value="Genomic_DNA"/>
</dbReference>
<dbReference type="PROSITE" id="PS51375">
    <property type="entry name" value="PPR"/>
    <property type="match status" value="1"/>
</dbReference>
<evidence type="ECO:0000256" key="1">
    <source>
        <dbReference type="ARBA" id="ARBA00006192"/>
    </source>
</evidence>
<feature type="domain" description="Pentatricopeptide repeat-containing protein-mitochondrial" evidence="7">
    <location>
        <begin position="390"/>
        <end position="526"/>
    </location>
</feature>
<reference evidence="9" key="1">
    <citation type="submission" date="2014-12" db="EMBL/GenBank/DDBJ databases">
        <title>Genome Sequence of Valsa Canker Pathogens Uncovers a Specific Adaption of Colonization on Woody Bark.</title>
        <authorList>
            <person name="Yin Z."/>
            <person name="Liu H."/>
            <person name="Gao X."/>
            <person name="Li Z."/>
            <person name="Song N."/>
            <person name="Ke X."/>
            <person name="Dai Q."/>
            <person name="Wu Y."/>
            <person name="Sun Y."/>
            <person name="Xu J.-R."/>
            <person name="Kang Z.K."/>
            <person name="Wang L."/>
            <person name="Huang L."/>
        </authorList>
    </citation>
    <scope>NUCLEOTIDE SEQUENCE [LARGE SCALE GENOMIC DNA]</scope>
    <source>
        <strain evidence="9">SXYL134</strain>
    </source>
</reference>
<feature type="compositionally biased region" description="Basic and acidic residues" evidence="6">
    <location>
        <begin position="87"/>
        <end position="105"/>
    </location>
</feature>
<name>A0A194UT39_CYTMA</name>
<comment type="similarity">
    <text evidence="1">Belongs to the CCM1 family.</text>
</comment>
<feature type="region of interest" description="Disordered" evidence="6">
    <location>
        <begin position="662"/>
        <end position="691"/>
    </location>
</feature>
<dbReference type="InterPro" id="IPR011990">
    <property type="entry name" value="TPR-like_helical_dom_sf"/>
</dbReference>
<organism evidence="8 9">
    <name type="scientific">Cytospora mali</name>
    <name type="common">Apple Valsa canker fungus</name>
    <name type="synonym">Valsa mali</name>
    <dbReference type="NCBI Taxonomy" id="578113"/>
    <lineage>
        <taxon>Eukaryota</taxon>
        <taxon>Fungi</taxon>
        <taxon>Dikarya</taxon>
        <taxon>Ascomycota</taxon>
        <taxon>Pezizomycotina</taxon>
        <taxon>Sordariomycetes</taxon>
        <taxon>Sordariomycetidae</taxon>
        <taxon>Diaporthales</taxon>
        <taxon>Cytosporaceae</taxon>
        <taxon>Cytospora</taxon>
    </lineage>
</organism>
<keyword evidence="2" id="KW-0677">Repeat</keyword>
<dbReference type="Gene3D" id="1.25.40.10">
    <property type="entry name" value="Tetratricopeptide repeat domain"/>
    <property type="match status" value="2"/>
</dbReference>
<accession>A0A194UT39</accession>
<evidence type="ECO:0000256" key="3">
    <source>
        <dbReference type="ARBA" id="ARBA00044493"/>
    </source>
</evidence>